<dbReference type="RefSeq" id="WP_151086116.1">
    <property type="nucleotide sequence ID" value="NZ_CP038018.1"/>
</dbReference>
<organism evidence="1 2">
    <name type="scientific">Eikenella exigua</name>
    <dbReference type="NCBI Taxonomy" id="2528037"/>
    <lineage>
        <taxon>Bacteria</taxon>
        <taxon>Pseudomonadati</taxon>
        <taxon>Pseudomonadota</taxon>
        <taxon>Betaproteobacteria</taxon>
        <taxon>Neisseriales</taxon>
        <taxon>Neisseriaceae</taxon>
        <taxon>Eikenella</taxon>
    </lineage>
</organism>
<protein>
    <submittedName>
        <fullName evidence="1">Uncharacterized protein</fullName>
    </submittedName>
</protein>
<proteinExistence type="predicted"/>
<accession>A0AAX1F6Y1</accession>
<dbReference type="EMBL" id="CP038018">
    <property type="protein sequence ID" value="QED91790.1"/>
    <property type="molecule type" value="Genomic_DNA"/>
</dbReference>
<name>A0AAX1F6Y1_9NEIS</name>
<sequence length="87" mass="9448">MVCVVLYSGLVLLWAGFVRLCGEVLSRMQMQYYQAGELADARFMVAARPTAGKPCRSGQSKVVSRPLCTIAVAAGRLPENISIKETL</sequence>
<keyword evidence="2" id="KW-1185">Reference proteome</keyword>
<evidence type="ECO:0000313" key="2">
    <source>
        <dbReference type="Proteomes" id="UP000326695"/>
    </source>
</evidence>
<gene>
    <name evidence="1" type="ORF">EZJ17_03435</name>
</gene>
<dbReference type="Proteomes" id="UP000326695">
    <property type="component" value="Chromosome"/>
</dbReference>
<dbReference type="KEGG" id="eex:EZJ17_03435"/>
<reference evidence="2" key="1">
    <citation type="journal article" date="2019" name="J. Anim. Genet.">
        <title>Description and whole genome sequencing of Eikenella exigua sp. nov., isolated from brain abscess and blood.</title>
        <authorList>
            <person name="Stormo K.A."/>
            <person name="Nygaard R.M."/>
            <person name="Bruvold T.S."/>
            <person name="Dimmen G."/>
            <person name="Lindemann P.C."/>
            <person name="Jordal S."/>
            <person name="Kommedal O."/>
        </authorList>
    </citation>
    <scope>NUCLEOTIDE SEQUENCE [LARGE SCALE GENOMIC DNA]</scope>
    <source>
        <strain evidence="2">PXX</strain>
    </source>
</reference>
<dbReference type="AlphaFoldDB" id="A0AAX1F6Y1"/>
<evidence type="ECO:0000313" key="1">
    <source>
        <dbReference type="EMBL" id="QED91790.1"/>
    </source>
</evidence>